<dbReference type="FunFam" id="2.60.40.10:FF:000463">
    <property type="entry name" value="Immunoglobulin heavy constant gamma 1"/>
    <property type="match status" value="1"/>
</dbReference>
<dbReference type="PROSITE" id="PS50835">
    <property type="entry name" value="IG_LIKE"/>
    <property type="match status" value="4"/>
</dbReference>
<keyword evidence="1" id="KW-0325">Glycoprotein</keyword>
<evidence type="ECO:0000259" key="3">
    <source>
        <dbReference type="PROSITE" id="PS50835"/>
    </source>
</evidence>
<dbReference type="EMBL" id="BEZZ01000461">
    <property type="protein sequence ID" value="GCC32795.1"/>
    <property type="molecule type" value="Genomic_DNA"/>
</dbReference>
<dbReference type="Proteomes" id="UP000287033">
    <property type="component" value="Unassembled WGS sequence"/>
</dbReference>
<proteinExistence type="predicted"/>
<dbReference type="InterPro" id="IPR036179">
    <property type="entry name" value="Ig-like_dom_sf"/>
</dbReference>
<feature type="domain" description="Ig-like" evidence="3">
    <location>
        <begin position="214"/>
        <end position="328"/>
    </location>
</feature>
<dbReference type="InterPro" id="IPR003006">
    <property type="entry name" value="Ig/MHC_CS"/>
</dbReference>
<evidence type="ECO:0000313" key="4">
    <source>
        <dbReference type="EMBL" id="GCC32795.1"/>
    </source>
</evidence>
<dbReference type="CDD" id="cd05768">
    <property type="entry name" value="IgC1_CH3_IgAGD_CH4_IgAEM"/>
    <property type="match status" value="1"/>
</dbReference>
<dbReference type="AlphaFoldDB" id="A0A401SQW8"/>
<feature type="domain" description="Ig-like" evidence="3">
    <location>
        <begin position="114"/>
        <end position="208"/>
    </location>
</feature>
<sequence>MVTVTTAMPSAPTLYGLVSSCQQDDTDRTMIYGCLAMDYIPDVTRVTWKKDDEKLTDGVKIYSSVRDEKGTYTLSSQLTLTESETNCSKIYCEVQHSESNKSIAMPCPSEDSPPTLFLTVSSREDIESSKYTTVLCSIIAFHPKSISVSWLKNGLPMDSNFFTSPVCEAYGKFSATSWLNISAVEWFHSAVYTCQVTHQGLTQSRSINAPQKAPNHSTLECESGICDYLDYTVKILPPPVEQVLLDATVTLTCVVSKLGSGVLVTWTQGEETVKSEIANQPGDAPDSVTSTLVISTQAWLSGDHFDCSVNHQHLPTPARDSIRKEKVTNLLEPSVSVLLPTSEEVSEQTVVSLTCLVRGFFPREVFIKWTTNNRPVTPSNYRNTKVMAENDNTSFFMYSLLSITAEEWASGASYSCVVGHEAIPLKTISRTVDKSSGAIDGSWIEDYEDDNGNSWTTASTFITLFFLSISYSTAVTLMKVK</sequence>
<evidence type="ECO:0000313" key="5">
    <source>
        <dbReference type="Proteomes" id="UP000287033"/>
    </source>
</evidence>
<dbReference type="InterPro" id="IPR007110">
    <property type="entry name" value="Ig-like_dom"/>
</dbReference>
<dbReference type="InterPro" id="IPR013783">
    <property type="entry name" value="Ig-like_fold"/>
</dbReference>
<comment type="caution">
    <text evidence="4">The sequence shown here is derived from an EMBL/GenBank/DDBJ whole genome shotgun (WGS) entry which is preliminary data.</text>
</comment>
<reference evidence="4 5" key="1">
    <citation type="journal article" date="2018" name="Nat. Ecol. Evol.">
        <title>Shark genomes provide insights into elasmobranch evolution and the origin of vertebrates.</title>
        <authorList>
            <person name="Hara Y"/>
            <person name="Yamaguchi K"/>
            <person name="Onimaru K"/>
            <person name="Kadota M"/>
            <person name="Koyanagi M"/>
            <person name="Keeley SD"/>
            <person name="Tatsumi K"/>
            <person name="Tanaka K"/>
            <person name="Motone F"/>
            <person name="Kageyama Y"/>
            <person name="Nozu R"/>
            <person name="Adachi N"/>
            <person name="Nishimura O"/>
            <person name="Nakagawa R"/>
            <person name="Tanegashima C"/>
            <person name="Kiyatake I"/>
            <person name="Matsumoto R"/>
            <person name="Murakumo K"/>
            <person name="Nishida K"/>
            <person name="Terakita A"/>
            <person name="Kuratani S"/>
            <person name="Sato K"/>
            <person name="Hyodo S Kuraku.S."/>
        </authorList>
    </citation>
    <scope>NUCLEOTIDE SEQUENCE [LARGE SCALE GENOMIC DNA]</scope>
</reference>
<protein>
    <recommendedName>
        <fullName evidence="3">Ig-like domain-containing protein</fullName>
    </recommendedName>
</protein>
<feature type="domain" description="Ig-like" evidence="3">
    <location>
        <begin position="333"/>
        <end position="433"/>
    </location>
</feature>
<accession>A0A401SQW8</accession>
<dbReference type="PANTHER" id="PTHR23411">
    <property type="entry name" value="TAPASIN"/>
    <property type="match status" value="1"/>
</dbReference>
<evidence type="ECO:0000256" key="1">
    <source>
        <dbReference type="ARBA" id="ARBA00023180"/>
    </source>
</evidence>
<evidence type="ECO:0000256" key="2">
    <source>
        <dbReference type="ARBA" id="ARBA00023319"/>
    </source>
</evidence>
<dbReference type="Pfam" id="PF07654">
    <property type="entry name" value="C1-set"/>
    <property type="match status" value="4"/>
</dbReference>
<dbReference type="InterPro" id="IPR050380">
    <property type="entry name" value="Immune_Resp_Modulators"/>
</dbReference>
<feature type="domain" description="Ig-like" evidence="3">
    <location>
        <begin position="12"/>
        <end position="104"/>
    </location>
</feature>
<gene>
    <name evidence="4" type="ORF">chiPu_0011259</name>
</gene>
<dbReference type="SUPFAM" id="SSF48726">
    <property type="entry name" value="Immunoglobulin"/>
    <property type="match status" value="4"/>
</dbReference>
<keyword evidence="5" id="KW-1185">Reference proteome</keyword>
<dbReference type="STRING" id="137246.A0A401SQW8"/>
<name>A0A401SQW8_CHIPU</name>
<dbReference type="Gene3D" id="2.60.40.10">
    <property type="entry name" value="Immunoglobulins"/>
    <property type="match status" value="4"/>
</dbReference>
<dbReference type="InterPro" id="IPR003597">
    <property type="entry name" value="Ig_C1-set"/>
</dbReference>
<dbReference type="PROSITE" id="PS00290">
    <property type="entry name" value="IG_MHC"/>
    <property type="match status" value="3"/>
</dbReference>
<organism evidence="4 5">
    <name type="scientific">Chiloscyllium punctatum</name>
    <name type="common">Brownbanded bambooshark</name>
    <name type="synonym">Hemiscyllium punctatum</name>
    <dbReference type="NCBI Taxonomy" id="137246"/>
    <lineage>
        <taxon>Eukaryota</taxon>
        <taxon>Metazoa</taxon>
        <taxon>Chordata</taxon>
        <taxon>Craniata</taxon>
        <taxon>Vertebrata</taxon>
        <taxon>Chondrichthyes</taxon>
        <taxon>Elasmobranchii</taxon>
        <taxon>Galeomorphii</taxon>
        <taxon>Galeoidea</taxon>
        <taxon>Orectolobiformes</taxon>
        <taxon>Hemiscylliidae</taxon>
        <taxon>Chiloscyllium</taxon>
    </lineage>
</organism>
<dbReference type="SMART" id="SM00407">
    <property type="entry name" value="IGc1"/>
    <property type="match status" value="4"/>
</dbReference>
<dbReference type="OMA" id="CEVHSTE"/>
<dbReference type="OrthoDB" id="8694217at2759"/>
<keyword evidence="2" id="KW-0393">Immunoglobulin domain</keyword>